<protein>
    <recommendedName>
        <fullName evidence="4">Patatin</fullName>
        <ecNumber evidence="4">3.1.1.-</ecNumber>
    </recommendedName>
</protein>
<dbReference type="Proteomes" id="UP001497522">
    <property type="component" value="Chromosome 4"/>
</dbReference>
<gene>
    <name evidence="7" type="ORF">CSSPJE1EN2_LOCUS17787</name>
</gene>
<name>A0ABP1BIW7_9BRYO</name>
<dbReference type="EMBL" id="OZ023705">
    <property type="protein sequence ID" value="CAK9875539.1"/>
    <property type="molecule type" value="Genomic_DNA"/>
</dbReference>
<sequence length="598" mass="66156">MPHHGFMHEKPRGSTGRRLTILSIDGGGVRGLIPATILTELEGRLQRLDGAERRLVDYFDLIAGTSTGGLITAMITTPSTEDRTRPLFTAKEVTNFYKKYAAKIFPPTKGPFSQLRKSIASLTGPKYKARGLDELMDEYFASDPHLSDALTSIIIPSFDLKVQQPVFFSSWQAKKQTLDNAPVKLVCRSTTAAPTYLPPVQFTLVDTKADPPRAREFNMVDGGVAVNNPVGFLFMTNFLQFFPKSFSCHDLLVLSLGTGQHEMGYSADDAANWGVIQWLVNKGGAPLISSVFNASADLVDYNISAMFQSQQCGVNYLRIQTDNLSGSVSSLDNSAPENLQKLITVAKQILDDPVSDRNFVTGKLTAIPNAGTNRDALDRFADWLSDERKARMAAAPATKTPASEEKKEEKKEKKEKPKAEEKAADETPAAEAAPVTEDTSQVKGEGKQEEKVQSYQSSHVPFSHFPSSFFNLENPFEKKYYPMDSTYTPAASYAQAKYETSFNSYRTSSYSPDATDSSYYTSLPYALPVYESSHSHRPYPTYYDSTYESAYGSSSSMPSTYIEPLYYYPSSQNLETSSSLPQVGSLTTTLNDFFHLFS</sequence>
<feature type="compositionally biased region" description="Basic and acidic residues" evidence="5">
    <location>
        <begin position="402"/>
        <end position="425"/>
    </location>
</feature>
<evidence type="ECO:0000313" key="7">
    <source>
        <dbReference type="EMBL" id="CAK9875539.1"/>
    </source>
</evidence>
<organism evidence="7 8">
    <name type="scientific">Sphagnum jensenii</name>
    <dbReference type="NCBI Taxonomy" id="128206"/>
    <lineage>
        <taxon>Eukaryota</taxon>
        <taxon>Viridiplantae</taxon>
        <taxon>Streptophyta</taxon>
        <taxon>Embryophyta</taxon>
        <taxon>Bryophyta</taxon>
        <taxon>Sphagnophytina</taxon>
        <taxon>Sphagnopsida</taxon>
        <taxon>Sphagnales</taxon>
        <taxon>Sphagnaceae</taxon>
        <taxon>Sphagnum</taxon>
    </lineage>
</organism>
<feature type="compositionally biased region" description="Low complexity" evidence="5">
    <location>
        <begin position="426"/>
        <end position="437"/>
    </location>
</feature>
<dbReference type="InterPro" id="IPR002641">
    <property type="entry name" value="PNPLA_dom"/>
</dbReference>
<feature type="domain" description="PNPLA" evidence="6">
    <location>
        <begin position="22"/>
        <end position="234"/>
    </location>
</feature>
<proteinExistence type="inferred from homology"/>
<evidence type="ECO:0000256" key="3">
    <source>
        <dbReference type="PROSITE-ProRule" id="PRU01161"/>
    </source>
</evidence>
<comment type="function">
    <text evidence="4">Lipolytic acyl hydrolase (LAH).</text>
</comment>
<accession>A0ABP1BIW7</accession>
<evidence type="ECO:0000256" key="1">
    <source>
        <dbReference type="ARBA" id="ARBA00010240"/>
    </source>
</evidence>
<keyword evidence="3 4" id="KW-0378">Hydrolase</keyword>
<dbReference type="PROSITE" id="PS51635">
    <property type="entry name" value="PNPLA"/>
    <property type="match status" value="1"/>
</dbReference>
<reference evidence="7" key="1">
    <citation type="submission" date="2024-03" db="EMBL/GenBank/DDBJ databases">
        <authorList>
            <consortium name="ELIXIR-Norway"/>
            <consortium name="Elixir Norway"/>
        </authorList>
    </citation>
    <scope>NUCLEOTIDE SEQUENCE</scope>
</reference>
<evidence type="ECO:0000256" key="4">
    <source>
        <dbReference type="RuleBase" id="RU361262"/>
    </source>
</evidence>
<dbReference type="SUPFAM" id="SSF52151">
    <property type="entry name" value="FabD/lysophospholipase-like"/>
    <property type="match status" value="1"/>
</dbReference>
<feature type="active site" description="Nucleophile" evidence="3">
    <location>
        <position position="66"/>
    </location>
</feature>
<dbReference type="PANTHER" id="PTHR32176:SF92">
    <property type="entry name" value="XYLOSE ISOMERASE"/>
    <property type="match status" value="1"/>
</dbReference>
<comment type="similarity">
    <text evidence="1 4">Belongs to the patatin family.</text>
</comment>
<feature type="short sequence motif" description="GXSXG" evidence="3">
    <location>
        <begin position="64"/>
        <end position="68"/>
    </location>
</feature>
<keyword evidence="2 3" id="KW-0443">Lipid metabolism</keyword>
<dbReference type="Gene3D" id="3.40.1090.10">
    <property type="entry name" value="Cytosolic phospholipase A2 catalytic domain"/>
    <property type="match status" value="1"/>
</dbReference>
<dbReference type="Pfam" id="PF01734">
    <property type="entry name" value="Patatin"/>
    <property type="match status" value="1"/>
</dbReference>
<feature type="short sequence motif" description="DGA/G" evidence="3">
    <location>
        <begin position="221"/>
        <end position="223"/>
    </location>
</feature>
<evidence type="ECO:0000256" key="5">
    <source>
        <dbReference type="SAM" id="MobiDB-lite"/>
    </source>
</evidence>
<evidence type="ECO:0000313" key="8">
    <source>
        <dbReference type="Proteomes" id="UP001497522"/>
    </source>
</evidence>
<evidence type="ECO:0000259" key="6">
    <source>
        <dbReference type="PROSITE" id="PS51635"/>
    </source>
</evidence>
<evidence type="ECO:0000256" key="2">
    <source>
        <dbReference type="ARBA" id="ARBA00023098"/>
    </source>
</evidence>
<dbReference type="EC" id="3.1.1.-" evidence="4"/>
<feature type="short sequence motif" description="GXGXXG" evidence="3">
    <location>
        <begin position="26"/>
        <end position="31"/>
    </location>
</feature>
<dbReference type="PANTHER" id="PTHR32176">
    <property type="entry name" value="XYLOSE ISOMERASE"/>
    <property type="match status" value="1"/>
</dbReference>
<keyword evidence="3 4" id="KW-0442">Lipid degradation</keyword>
<keyword evidence="8" id="KW-1185">Reference proteome</keyword>
<dbReference type="InterPro" id="IPR016035">
    <property type="entry name" value="Acyl_Trfase/lysoPLipase"/>
</dbReference>
<comment type="domain">
    <text evidence="4">The nitrogen atoms of the two glycine residues in the GGXR motif define the oxyanion hole, and stabilize the oxyanion that forms during the nucleophilic attack by the catalytic serine during substrate cleavage.</text>
</comment>
<feature type="active site" description="Proton acceptor" evidence="3">
    <location>
        <position position="221"/>
    </location>
</feature>
<feature type="region of interest" description="Disordered" evidence="5">
    <location>
        <begin position="391"/>
        <end position="457"/>
    </location>
</feature>